<reference evidence="1" key="1">
    <citation type="journal article" date="2014" name="Front. Microbiol.">
        <title>High frequency of phylogenetically diverse reductive dehalogenase-homologous genes in deep subseafloor sedimentary metagenomes.</title>
        <authorList>
            <person name="Kawai M."/>
            <person name="Futagami T."/>
            <person name="Toyoda A."/>
            <person name="Takaki Y."/>
            <person name="Nishi S."/>
            <person name="Hori S."/>
            <person name="Arai W."/>
            <person name="Tsubouchi T."/>
            <person name="Morono Y."/>
            <person name="Uchiyama I."/>
            <person name="Ito T."/>
            <person name="Fujiyama A."/>
            <person name="Inagaki F."/>
            <person name="Takami H."/>
        </authorList>
    </citation>
    <scope>NUCLEOTIDE SEQUENCE</scope>
    <source>
        <strain evidence="1">Expedition CK06-06</strain>
    </source>
</reference>
<gene>
    <name evidence="1" type="ORF">S06H3_51749</name>
</gene>
<feature type="non-terminal residue" evidence="1">
    <location>
        <position position="72"/>
    </location>
</feature>
<dbReference type="Gene3D" id="1.10.150.240">
    <property type="entry name" value="Putative phosphatase, domain 2"/>
    <property type="match status" value="1"/>
</dbReference>
<dbReference type="AlphaFoldDB" id="X1N462"/>
<dbReference type="EMBL" id="BARV01032860">
    <property type="protein sequence ID" value="GAI38817.1"/>
    <property type="molecule type" value="Genomic_DNA"/>
</dbReference>
<protein>
    <submittedName>
        <fullName evidence="1">Uncharacterized protein</fullName>
    </submittedName>
</protein>
<name>X1N462_9ZZZZ</name>
<proteinExistence type="predicted"/>
<dbReference type="InterPro" id="IPR036412">
    <property type="entry name" value="HAD-like_sf"/>
</dbReference>
<comment type="caution">
    <text evidence="1">The sequence shown here is derived from an EMBL/GenBank/DDBJ whole genome shotgun (WGS) entry which is preliminary data.</text>
</comment>
<dbReference type="InterPro" id="IPR023214">
    <property type="entry name" value="HAD_sf"/>
</dbReference>
<accession>X1N462</accession>
<organism evidence="1">
    <name type="scientific">marine sediment metagenome</name>
    <dbReference type="NCBI Taxonomy" id="412755"/>
    <lineage>
        <taxon>unclassified sequences</taxon>
        <taxon>metagenomes</taxon>
        <taxon>ecological metagenomes</taxon>
    </lineage>
</organism>
<dbReference type="Gene3D" id="3.40.50.1000">
    <property type="entry name" value="HAD superfamily/HAD-like"/>
    <property type="match status" value="1"/>
</dbReference>
<dbReference type="InterPro" id="IPR023198">
    <property type="entry name" value="PGP-like_dom2"/>
</dbReference>
<sequence length="72" mass="8462">MIRAVIFDFDGVIIESAEIKTRAFEILFSDYPDKLPEIINYHQKNAGISRYPKFRYIYEKMLGQELSAQEEA</sequence>
<dbReference type="SUPFAM" id="SSF56784">
    <property type="entry name" value="HAD-like"/>
    <property type="match status" value="1"/>
</dbReference>
<evidence type="ECO:0000313" key="1">
    <source>
        <dbReference type="EMBL" id="GAI38817.1"/>
    </source>
</evidence>